<name>A0A6L2L3V0_TANCI</name>
<dbReference type="Pfam" id="PF22936">
    <property type="entry name" value="Pol_BBD"/>
    <property type="match status" value="1"/>
</dbReference>
<accession>A0A6L2L3V0</accession>
<feature type="region of interest" description="Disordered" evidence="1">
    <location>
        <begin position="1141"/>
        <end position="1177"/>
    </location>
</feature>
<sequence>MPKNFIIRARHPDKFTFCGSCNGVVCVSTNNWNADDVTLIILNPMTRDFVEFSESSIRMINNPWNIYNRVYRFGYDCLTNDYKVVKGILVNEIWHEEPDVIKEATFDHLSSRFKEARSNRLARVIDTVIRANQATFIAGKQILDGIMVANEITRMASIEDSKLLLFKVDFEKDFDSVNWSFLLDIIRDVTLPSFLCPFCHNEVEGIEHSIIRCPHQRKVSKIFDEDVFFAIQRISNGWISARFKAQDTNWTCWIQRPWDMLSVFCFEFCVYLVWSIEPVGFNILGFFLFGVPLVALWSGLAWMALLSFGWPAKVACNQFASVLLRPGRIQCDLGLSNVVFLESFLCLIGISLYYELDDNVYPVFLADDDEEMDLFAFINHADPTKVRIGEKQIREGQVPLLESTRGRVDEGVNIVADEEVKATAAEKPQVQKKMKKVDGASGSNHPLKKLREDHNTSGDVGASTDSSHHSSTNAADDEVTSTVRSPMPPPLIMTTAIATTAIVGATSALVHESGTGPVQRSIFRDSVSPSTAEADVDGPSQPVGVVVSTDTFYISQKMDSETLQHTLLGTRKCRSLPSFNHNMYSPQPAISQMDYPPAVNPQQQSEFSQFDSGLTVPVFKQGDDPIDAINHMMSFLSAIVTSCFPTTNNQLRNSSNPRQQATIHDGRVTVQHVQGRQISYATGTSKTYTPGTTTSTNGKHRVVICYNCKGEDPGIPEGQATQSVITHNAASQVDDLDAYDSDCNELNTAKIALMANLSQFSSDAFAEEAVQNSTPSAQQDAFILSVIEQLQTQVMNCTKINLDNKSVNDTLTAELERYKEQVKFLKEGKNDDFMHRVTISDACEQSVKIDRLKQIPSEQVKEKESLIQIVTLLKNGFKKEESRNIDREIVLENKIKLLDNIVFKRDQLAQTVHIWNQIYDGNVTEKTNAIVIHDTEEILMLAEGSRSKMLLKQKDPMMITTTAEVPLRKPIALESNTPKHVVVQIVLWYLDSGCSKHMTSDRSQLTNFVDKFLGTVKFSNDYMAKIMSYGDYQIRNVTILRVYFVDGLRHNLFFVGQFYDSYLEVAFCQHTCFIRNLEGVDLLTGSRGNNLYTLSLGDMMASSPDMLFQPLFDELLTPPPNVDHPAPEVIAQIAEVVSLKPAASTGSPSSTTVDQDAPSPSNSQTTPDTQSLIIPNDVEDDNHDLDVVHMNNNPFFGLLIPKVSSDQSSSTNSIHTVVLPDHQLSEHNSK</sequence>
<feature type="transmembrane region" description="Helical" evidence="2">
    <location>
        <begin position="286"/>
        <end position="312"/>
    </location>
</feature>
<feature type="domain" description="Retrovirus-related Pol polyprotein from transposon TNT 1-94-like beta-barrel" evidence="3">
    <location>
        <begin position="988"/>
        <end position="1058"/>
    </location>
</feature>
<keyword evidence="2" id="KW-1133">Transmembrane helix</keyword>
<protein>
    <submittedName>
        <fullName evidence="4">Integrase, catalytic region, zinc finger, CCHC-type, peptidase aspartic, catalytic</fullName>
    </submittedName>
</protein>
<dbReference type="EMBL" id="BKCJ010003485">
    <property type="protein sequence ID" value="GEU55372.1"/>
    <property type="molecule type" value="Genomic_DNA"/>
</dbReference>
<feature type="region of interest" description="Disordered" evidence="1">
    <location>
        <begin position="1207"/>
        <end position="1230"/>
    </location>
</feature>
<feature type="compositionally biased region" description="Polar residues" evidence="1">
    <location>
        <begin position="1158"/>
        <end position="1173"/>
    </location>
</feature>
<dbReference type="InterPro" id="IPR054722">
    <property type="entry name" value="PolX-like_BBD"/>
</dbReference>
<organism evidence="4">
    <name type="scientific">Tanacetum cinerariifolium</name>
    <name type="common">Dalmatian daisy</name>
    <name type="synonym">Chrysanthemum cinerariifolium</name>
    <dbReference type="NCBI Taxonomy" id="118510"/>
    <lineage>
        <taxon>Eukaryota</taxon>
        <taxon>Viridiplantae</taxon>
        <taxon>Streptophyta</taxon>
        <taxon>Embryophyta</taxon>
        <taxon>Tracheophyta</taxon>
        <taxon>Spermatophyta</taxon>
        <taxon>Magnoliopsida</taxon>
        <taxon>eudicotyledons</taxon>
        <taxon>Gunneridae</taxon>
        <taxon>Pentapetalae</taxon>
        <taxon>asterids</taxon>
        <taxon>campanulids</taxon>
        <taxon>Asterales</taxon>
        <taxon>Asteraceae</taxon>
        <taxon>Asteroideae</taxon>
        <taxon>Anthemideae</taxon>
        <taxon>Anthemidinae</taxon>
        <taxon>Tanacetum</taxon>
    </lineage>
</organism>
<gene>
    <name evidence="4" type="ORF">Tci_027350</name>
</gene>
<dbReference type="AlphaFoldDB" id="A0A6L2L3V0"/>
<evidence type="ECO:0000259" key="3">
    <source>
        <dbReference type="Pfam" id="PF22936"/>
    </source>
</evidence>
<keyword evidence="2" id="KW-0812">Transmembrane</keyword>
<reference evidence="4" key="1">
    <citation type="journal article" date="2019" name="Sci. Rep.">
        <title>Draft genome of Tanacetum cinerariifolium, the natural source of mosquito coil.</title>
        <authorList>
            <person name="Yamashiro T."/>
            <person name="Shiraishi A."/>
            <person name="Satake H."/>
            <person name="Nakayama K."/>
        </authorList>
    </citation>
    <scope>NUCLEOTIDE SEQUENCE</scope>
</reference>
<proteinExistence type="predicted"/>
<evidence type="ECO:0000313" key="4">
    <source>
        <dbReference type="EMBL" id="GEU55372.1"/>
    </source>
</evidence>
<keyword evidence="2" id="KW-0472">Membrane</keyword>
<feature type="compositionally biased region" description="Polar residues" evidence="1">
    <location>
        <begin position="463"/>
        <end position="484"/>
    </location>
</feature>
<feature type="transmembrane region" description="Helical" evidence="2">
    <location>
        <begin position="333"/>
        <end position="354"/>
    </location>
</feature>
<feature type="compositionally biased region" description="Low complexity" evidence="1">
    <location>
        <begin position="1141"/>
        <end position="1152"/>
    </location>
</feature>
<evidence type="ECO:0000256" key="1">
    <source>
        <dbReference type="SAM" id="MobiDB-lite"/>
    </source>
</evidence>
<feature type="region of interest" description="Disordered" evidence="1">
    <location>
        <begin position="423"/>
        <end position="488"/>
    </location>
</feature>
<evidence type="ECO:0000256" key="2">
    <source>
        <dbReference type="SAM" id="Phobius"/>
    </source>
</evidence>
<comment type="caution">
    <text evidence="4">The sequence shown here is derived from an EMBL/GenBank/DDBJ whole genome shotgun (WGS) entry which is preliminary data.</text>
</comment>